<accession>T1JN11</accession>
<reference evidence="2" key="2">
    <citation type="submission" date="2015-02" db="UniProtKB">
        <authorList>
            <consortium name="EnsemblMetazoa"/>
        </authorList>
    </citation>
    <scope>IDENTIFICATION</scope>
</reference>
<name>T1JN11_STRMM</name>
<protein>
    <submittedName>
        <fullName evidence="2">Uncharacterized protein</fullName>
    </submittedName>
</protein>
<dbReference type="EMBL" id="JH432011">
    <property type="status" value="NOT_ANNOTATED_CDS"/>
    <property type="molecule type" value="Genomic_DNA"/>
</dbReference>
<dbReference type="HOGENOM" id="CLU_2468483_0_0_1"/>
<dbReference type="STRING" id="126957.T1JN11"/>
<sequence length="86" mass="9641">MGESSRGGIRQSETMEQHQLRRREQEMGSVGSSCPSPSVAEDEEMQLAHPGFAPVSLYCMSQTTRPRTWCLAMITNPYPFQLPLPL</sequence>
<feature type="compositionally biased region" description="Basic and acidic residues" evidence="1">
    <location>
        <begin position="13"/>
        <end position="26"/>
    </location>
</feature>
<organism evidence="2 3">
    <name type="scientific">Strigamia maritima</name>
    <name type="common">European centipede</name>
    <name type="synonym">Geophilus maritimus</name>
    <dbReference type="NCBI Taxonomy" id="126957"/>
    <lineage>
        <taxon>Eukaryota</taxon>
        <taxon>Metazoa</taxon>
        <taxon>Ecdysozoa</taxon>
        <taxon>Arthropoda</taxon>
        <taxon>Myriapoda</taxon>
        <taxon>Chilopoda</taxon>
        <taxon>Pleurostigmophora</taxon>
        <taxon>Geophilomorpha</taxon>
        <taxon>Linotaeniidae</taxon>
        <taxon>Strigamia</taxon>
    </lineage>
</organism>
<proteinExistence type="predicted"/>
<feature type="compositionally biased region" description="Low complexity" evidence="1">
    <location>
        <begin position="28"/>
        <end position="39"/>
    </location>
</feature>
<reference evidence="3" key="1">
    <citation type="submission" date="2011-05" db="EMBL/GenBank/DDBJ databases">
        <authorList>
            <person name="Richards S.R."/>
            <person name="Qu J."/>
            <person name="Jiang H."/>
            <person name="Jhangiani S.N."/>
            <person name="Agravi P."/>
            <person name="Goodspeed R."/>
            <person name="Gross S."/>
            <person name="Mandapat C."/>
            <person name="Jackson L."/>
            <person name="Mathew T."/>
            <person name="Pu L."/>
            <person name="Thornton R."/>
            <person name="Saada N."/>
            <person name="Wilczek-Boney K.B."/>
            <person name="Lee S."/>
            <person name="Kovar C."/>
            <person name="Wu Y."/>
            <person name="Scherer S.E."/>
            <person name="Worley K.C."/>
            <person name="Muzny D.M."/>
            <person name="Gibbs R."/>
        </authorList>
    </citation>
    <scope>NUCLEOTIDE SEQUENCE</scope>
    <source>
        <strain evidence="3">Brora</strain>
    </source>
</reference>
<evidence type="ECO:0000313" key="2">
    <source>
        <dbReference type="EnsemblMetazoa" id="SMAR015240-PA"/>
    </source>
</evidence>
<dbReference type="Proteomes" id="UP000014500">
    <property type="component" value="Unassembled WGS sequence"/>
</dbReference>
<feature type="region of interest" description="Disordered" evidence="1">
    <location>
        <begin position="1"/>
        <end position="45"/>
    </location>
</feature>
<keyword evidence="3" id="KW-1185">Reference proteome</keyword>
<evidence type="ECO:0000313" key="3">
    <source>
        <dbReference type="Proteomes" id="UP000014500"/>
    </source>
</evidence>
<evidence type="ECO:0000256" key="1">
    <source>
        <dbReference type="SAM" id="MobiDB-lite"/>
    </source>
</evidence>
<dbReference type="eggNOG" id="ENOG502SGNK">
    <property type="taxonomic scope" value="Eukaryota"/>
</dbReference>
<dbReference type="EnsemblMetazoa" id="SMAR015240-RA">
    <property type="protein sequence ID" value="SMAR015240-PA"/>
    <property type="gene ID" value="SMAR015240"/>
</dbReference>
<dbReference type="AlphaFoldDB" id="T1JN11"/>